<organism evidence="3 4">
    <name type="scientific">Neonectria punicea</name>
    <dbReference type="NCBI Taxonomy" id="979145"/>
    <lineage>
        <taxon>Eukaryota</taxon>
        <taxon>Fungi</taxon>
        <taxon>Dikarya</taxon>
        <taxon>Ascomycota</taxon>
        <taxon>Pezizomycotina</taxon>
        <taxon>Sordariomycetes</taxon>
        <taxon>Hypocreomycetidae</taxon>
        <taxon>Hypocreales</taxon>
        <taxon>Nectriaceae</taxon>
        <taxon>Neonectria</taxon>
    </lineage>
</organism>
<reference evidence="3 4" key="1">
    <citation type="journal article" date="2025" name="Microbiol. Resour. Announc.">
        <title>Draft genome sequences for Neonectria magnoliae and Neonectria punicea, canker pathogens of Liriodendron tulipifera and Acer saccharum in West Virginia.</title>
        <authorList>
            <person name="Petronek H.M."/>
            <person name="Kasson M.T."/>
            <person name="Metheny A.M."/>
            <person name="Stauder C.M."/>
            <person name="Lovett B."/>
            <person name="Lynch S.C."/>
            <person name="Garnas J.R."/>
            <person name="Kasson L.R."/>
            <person name="Stajich J.E."/>
        </authorList>
    </citation>
    <scope>NUCLEOTIDE SEQUENCE [LARGE SCALE GENOMIC DNA]</scope>
    <source>
        <strain evidence="3 4">NRRL 64653</strain>
    </source>
</reference>
<evidence type="ECO:0000313" key="3">
    <source>
        <dbReference type="EMBL" id="KAK7398415.1"/>
    </source>
</evidence>
<evidence type="ECO:0000256" key="1">
    <source>
        <dbReference type="ARBA" id="ARBA00023242"/>
    </source>
</evidence>
<dbReference type="PANTHER" id="PTHR37540:SF9">
    <property type="entry name" value="ZN(2)-C6 FUNGAL-TYPE DOMAIN-CONTAINING PROTEIN"/>
    <property type="match status" value="1"/>
</dbReference>
<proteinExistence type="predicted"/>
<dbReference type="Pfam" id="PF11951">
    <property type="entry name" value="Fungal_trans_2"/>
    <property type="match status" value="1"/>
</dbReference>
<dbReference type="Proteomes" id="UP001498476">
    <property type="component" value="Unassembled WGS sequence"/>
</dbReference>
<dbReference type="PANTHER" id="PTHR37540">
    <property type="entry name" value="TRANSCRIPTION FACTOR (ACR-2), PUTATIVE-RELATED-RELATED"/>
    <property type="match status" value="1"/>
</dbReference>
<gene>
    <name evidence="3" type="ORF">QQX98_012210</name>
</gene>
<sequence>MSFHFVDSSAASTPGARRAIRRHVMKGKNLGKKIQGRGRKNAPPPADEFFGDIHRPRKEDREIIEAAEGALARQDRTQLLFPEIAAVDIPVSSNAFAGGEFGYFSFPVQFTPSMRYLVYQFHSAICDAIYPYPFCRPSKGMSPPWFEYMITDQAFLHCLLAMTATYLTLFHKPGNETLEATRHFSQTLRLINHKLSRPSIPCDSTIAVVVSLTIHGNLSRDLPRSLIHFDGLQRLLALRPGGLASLRDSNPSLMQKICRTDIDLALNQGTVTRFGSSDVVKSTLVGKTVRPLAYPLNQTCVSLREATQEIMAFCRRPGRTKISAIEYQDLLIWLWQKLLDFAPLHEERPPSPLDDVWHLGLLAFLATVAHPVECLRDIHASMLHEMLRDRVERDVLSTSGADYSRLRFWLVMMCELLASDKPEMRLESQFRTLAGELSLKSWEDAKASLQLLPWIGVVHTKPGKEAWDSIMSPTSPA</sequence>
<name>A0ABR1GJQ8_9HYPO</name>
<keyword evidence="4" id="KW-1185">Reference proteome</keyword>
<dbReference type="EMBL" id="JAZAVJ010000339">
    <property type="protein sequence ID" value="KAK7398415.1"/>
    <property type="molecule type" value="Genomic_DNA"/>
</dbReference>
<evidence type="ECO:0000313" key="4">
    <source>
        <dbReference type="Proteomes" id="UP001498476"/>
    </source>
</evidence>
<comment type="caution">
    <text evidence="3">The sequence shown here is derived from an EMBL/GenBank/DDBJ whole genome shotgun (WGS) entry which is preliminary data.</text>
</comment>
<feature type="region of interest" description="Disordered" evidence="2">
    <location>
        <begin position="33"/>
        <end position="52"/>
    </location>
</feature>
<dbReference type="InterPro" id="IPR021858">
    <property type="entry name" value="Fun_TF"/>
</dbReference>
<evidence type="ECO:0000256" key="2">
    <source>
        <dbReference type="SAM" id="MobiDB-lite"/>
    </source>
</evidence>
<keyword evidence="1" id="KW-0539">Nucleus</keyword>
<protein>
    <submittedName>
        <fullName evidence="3">Uncharacterized protein</fullName>
    </submittedName>
</protein>
<accession>A0ABR1GJQ8</accession>